<evidence type="ECO:0000256" key="6">
    <source>
        <dbReference type="ARBA" id="ARBA00022777"/>
    </source>
</evidence>
<dbReference type="CDD" id="cd16917">
    <property type="entry name" value="HATPase_UhpB-NarQ-NarX-like"/>
    <property type="match status" value="1"/>
</dbReference>
<evidence type="ECO:0000256" key="8">
    <source>
        <dbReference type="ARBA" id="ARBA00023012"/>
    </source>
</evidence>
<dbReference type="PANTHER" id="PTHR24421:SF10">
    <property type="entry name" value="NITRATE_NITRITE SENSOR PROTEIN NARQ"/>
    <property type="match status" value="1"/>
</dbReference>
<keyword evidence="5" id="KW-0547">Nucleotide-binding</keyword>
<dbReference type="GO" id="GO:0046983">
    <property type="term" value="F:protein dimerization activity"/>
    <property type="evidence" value="ECO:0007669"/>
    <property type="project" value="InterPro"/>
</dbReference>
<comment type="catalytic activity">
    <reaction evidence="1">
        <text>ATP + protein L-histidine = ADP + protein N-phospho-L-histidine.</text>
        <dbReference type="EC" id="2.7.13.3"/>
    </reaction>
</comment>
<evidence type="ECO:0000256" key="2">
    <source>
        <dbReference type="ARBA" id="ARBA00012438"/>
    </source>
</evidence>
<dbReference type="EMBL" id="CP021780">
    <property type="protein sequence ID" value="ASA25897.1"/>
    <property type="molecule type" value="Genomic_DNA"/>
</dbReference>
<dbReference type="Gene3D" id="3.30.565.10">
    <property type="entry name" value="Histidine kinase-like ATPase, C-terminal domain"/>
    <property type="match status" value="1"/>
</dbReference>
<dbReference type="Proteomes" id="UP000249890">
    <property type="component" value="Chromosome"/>
</dbReference>
<dbReference type="SUPFAM" id="SSF55874">
    <property type="entry name" value="ATPase domain of HSP90 chaperone/DNA topoisomerase II/histidine kinase"/>
    <property type="match status" value="1"/>
</dbReference>
<gene>
    <name evidence="11" type="ORF">B9T62_37405</name>
</gene>
<dbReference type="InterPro" id="IPR036890">
    <property type="entry name" value="HATPase_C_sf"/>
</dbReference>
<keyword evidence="7" id="KW-0067">ATP-binding</keyword>
<evidence type="ECO:0000256" key="9">
    <source>
        <dbReference type="SAM" id="Phobius"/>
    </source>
</evidence>
<sequence>MKSNEPGNLLPLWNAGHKGIMIFFVILMAGFTSTEPNRRLVLYILIYVALNTMISLAADGRVHRWLICVNLLYLLGCMRYIDPQFALLLPLGLCELAALPHLSARQGVYILFALPVPALFISSPLLVFYSCAAALTVLSYLLLRRQSIRSGKQDAELERMRRELESLVLKHSTNHELLKASEYTAKLEERNRLAQEIHDGLGHAMTGALIQMEAAKLLLHSDAPKAERLLQNAIGISKQGIEEIRLTLKNNKPAPQQLGLNRLKAAVEDFGGRTGLMTSLTHEGDMERISPLHWRIIQENVTEALTNSAKYAGSSAVHVRISVLGHYVQAVVSDRGQGAPRIVKGLGLIGMEERAAALGGTVIADGHEGFTVTTLLPYGKR</sequence>
<name>A0A2Z2KIX4_9BACL</name>
<feature type="transmembrane region" description="Helical" evidence="9">
    <location>
        <begin position="126"/>
        <end position="143"/>
    </location>
</feature>
<feature type="domain" description="Signal transduction histidine kinase subgroup 3 dimerisation and phosphoacceptor" evidence="10">
    <location>
        <begin position="189"/>
        <end position="254"/>
    </location>
</feature>
<dbReference type="KEGG" id="pdh:B9T62_37405"/>
<dbReference type="GO" id="GO:0005524">
    <property type="term" value="F:ATP binding"/>
    <property type="evidence" value="ECO:0007669"/>
    <property type="project" value="UniProtKB-KW"/>
</dbReference>
<reference evidence="11 12" key="1">
    <citation type="submission" date="2017-06" db="EMBL/GenBank/DDBJ databases">
        <title>Complete genome sequence of Paenibacillus donghaensis KCTC 13049T isolated from East Sea sediment, South Korea.</title>
        <authorList>
            <person name="Jung B.K."/>
            <person name="Hong S.-J."/>
            <person name="Shin J.-H."/>
        </authorList>
    </citation>
    <scope>NUCLEOTIDE SEQUENCE [LARGE SCALE GENOMIC DNA]</scope>
    <source>
        <strain evidence="11 12">KCTC 13049</strain>
    </source>
</reference>
<protein>
    <recommendedName>
        <fullName evidence="2">histidine kinase</fullName>
        <ecNumber evidence="2">2.7.13.3</ecNumber>
    </recommendedName>
</protein>
<evidence type="ECO:0000259" key="10">
    <source>
        <dbReference type="Pfam" id="PF07730"/>
    </source>
</evidence>
<keyword evidence="9" id="KW-0812">Transmembrane</keyword>
<dbReference type="InterPro" id="IPR011712">
    <property type="entry name" value="Sig_transdc_His_kin_sub3_dim/P"/>
</dbReference>
<dbReference type="GO" id="GO:0000155">
    <property type="term" value="F:phosphorelay sensor kinase activity"/>
    <property type="evidence" value="ECO:0007669"/>
    <property type="project" value="InterPro"/>
</dbReference>
<keyword evidence="9" id="KW-0472">Membrane</keyword>
<keyword evidence="3" id="KW-0597">Phosphoprotein</keyword>
<keyword evidence="4" id="KW-0808">Transferase</keyword>
<feature type="transmembrane region" description="Helical" evidence="9">
    <location>
        <begin position="12"/>
        <end position="33"/>
    </location>
</feature>
<dbReference type="InterPro" id="IPR050482">
    <property type="entry name" value="Sensor_HK_TwoCompSys"/>
</dbReference>
<dbReference type="Gene3D" id="1.20.5.1930">
    <property type="match status" value="1"/>
</dbReference>
<evidence type="ECO:0000256" key="5">
    <source>
        <dbReference type="ARBA" id="ARBA00022741"/>
    </source>
</evidence>
<evidence type="ECO:0000313" key="12">
    <source>
        <dbReference type="Proteomes" id="UP000249890"/>
    </source>
</evidence>
<evidence type="ECO:0000256" key="1">
    <source>
        <dbReference type="ARBA" id="ARBA00000085"/>
    </source>
</evidence>
<keyword evidence="12" id="KW-1185">Reference proteome</keyword>
<keyword evidence="6" id="KW-0418">Kinase</keyword>
<dbReference type="PANTHER" id="PTHR24421">
    <property type="entry name" value="NITRATE/NITRITE SENSOR PROTEIN NARX-RELATED"/>
    <property type="match status" value="1"/>
</dbReference>
<dbReference type="GO" id="GO:0016020">
    <property type="term" value="C:membrane"/>
    <property type="evidence" value="ECO:0007669"/>
    <property type="project" value="InterPro"/>
</dbReference>
<evidence type="ECO:0000256" key="7">
    <source>
        <dbReference type="ARBA" id="ARBA00022840"/>
    </source>
</evidence>
<dbReference type="Pfam" id="PF07730">
    <property type="entry name" value="HisKA_3"/>
    <property type="match status" value="1"/>
</dbReference>
<keyword evidence="9" id="KW-1133">Transmembrane helix</keyword>
<evidence type="ECO:0000313" key="11">
    <source>
        <dbReference type="EMBL" id="ASA25897.1"/>
    </source>
</evidence>
<accession>A0A2Z2KIX4</accession>
<dbReference type="AlphaFoldDB" id="A0A2Z2KIX4"/>
<keyword evidence="8" id="KW-0902">Two-component regulatory system</keyword>
<feature type="transmembrane region" description="Helical" evidence="9">
    <location>
        <begin position="64"/>
        <end position="81"/>
    </location>
</feature>
<organism evidence="11 12">
    <name type="scientific">Paenibacillus donghaensis</name>
    <dbReference type="NCBI Taxonomy" id="414771"/>
    <lineage>
        <taxon>Bacteria</taxon>
        <taxon>Bacillati</taxon>
        <taxon>Bacillota</taxon>
        <taxon>Bacilli</taxon>
        <taxon>Bacillales</taxon>
        <taxon>Paenibacillaceae</taxon>
        <taxon>Paenibacillus</taxon>
    </lineage>
</organism>
<proteinExistence type="predicted"/>
<evidence type="ECO:0000256" key="3">
    <source>
        <dbReference type="ARBA" id="ARBA00022553"/>
    </source>
</evidence>
<dbReference type="EC" id="2.7.13.3" evidence="2"/>
<feature type="transmembrane region" description="Helical" evidence="9">
    <location>
        <begin position="40"/>
        <end position="58"/>
    </location>
</feature>
<evidence type="ECO:0000256" key="4">
    <source>
        <dbReference type="ARBA" id="ARBA00022679"/>
    </source>
</evidence>